<organism evidence="3">
    <name type="scientific">Gordonia sp. MP11Mi</name>
    <dbReference type="NCBI Taxonomy" id="3022769"/>
    <lineage>
        <taxon>Bacteria</taxon>
        <taxon>Bacillati</taxon>
        <taxon>Actinomycetota</taxon>
        <taxon>Actinomycetes</taxon>
        <taxon>Mycobacteriales</taxon>
        <taxon>Gordoniaceae</taxon>
        <taxon>Gordonia</taxon>
    </lineage>
</organism>
<feature type="domain" description="Isochorismatase-like" evidence="2">
    <location>
        <begin position="10"/>
        <end position="176"/>
    </location>
</feature>
<dbReference type="PANTHER" id="PTHR43540">
    <property type="entry name" value="PEROXYUREIDOACRYLATE/UREIDOACRYLATE AMIDOHYDROLASE-RELATED"/>
    <property type="match status" value="1"/>
</dbReference>
<dbReference type="CDD" id="cd00431">
    <property type="entry name" value="cysteine_hydrolases"/>
    <property type="match status" value="1"/>
</dbReference>
<evidence type="ECO:0000259" key="2">
    <source>
        <dbReference type="Pfam" id="PF00857"/>
    </source>
</evidence>
<dbReference type="RefSeq" id="WP_420039096.1">
    <property type="nucleotide sequence ID" value="NZ_CP128986.1"/>
</dbReference>
<dbReference type="EMBL" id="CP128986">
    <property type="protein sequence ID" value="WOC13265.1"/>
    <property type="molecule type" value="Genomic_DNA"/>
</dbReference>
<reference evidence="3" key="1">
    <citation type="submission" date="2023-06" db="EMBL/GenBank/DDBJ databases">
        <title>Gordonia sp. nov. and Pseudochrobactrum sp. nov., two species isolated from the burying beetle Nicrophorus vespilloides.</title>
        <authorList>
            <person name="Poehlein A."/>
            <person name="Guzman J."/>
            <person name="Daniel R."/>
            <person name="Vilcinskas A."/>
        </authorList>
    </citation>
    <scope>NUCLEOTIDE SEQUENCE</scope>
    <source>
        <strain evidence="3">MP11Mi</strain>
    </source>
</reference>
<dbReference type="EC" id="3.-.-.-" evidence="3"/>
<dbReference type="Gene3D" id="3.40.50.850">
    <property type="entry name" value="Isochorismatase-like"/>
    <property type="match status" value="1"/>
</dbReference>
<protein>
    <submittedName>
        <fullName evidence="3">Isochorismatase family protein YecD</fullName>
        <ecNumber evidence="3">3.-.-.-</ecNumber>
    </submittedName>
</protein>
<dbReference type="AlphaFoldDB" id="A0AA97CY10"/>
<sequence length="183" mass="19141">MPLTQIDENSALVVIDLQRNIVGGLGDAANQTVTNAAALAADFRAAGRTVVLVNVATRPQGRTDAGASSAEFDAADIVLDGALGFDAADIHITKRAWGAFTNTDLDARLRERGVTQIVMTGISTSIGVESTARGGYELGYHVVLVEDAMTDSDPNAHDYSVATIFPKLGEVTTTADVSAKLQH</sequence>
<dbReference type="InterPro" id="IPR036380">
    <property type="entry name" value="Isochorismatase-like_sf"/>
</dbReference>
<dbReference type="InterPro" id="IPR050272">
    <property type="entry name" value="Isochorismatase-like_hydrls"/>
</dbReference>
<dbReference type="GO" id="GO:0016787">
    <property type="term" value="F:hydrolase activity"/>
    <property type="evidence" value="ECO:0007669"/>
    <property type="project" value="UniProtKB-KW"/>
</dbReference>
<evidence type="ECO:0000313" key="3">
    <source>
        <dbReference type="EMBL" id="WOC13265.1"/>
    </source>
</evidence>
<gene>
    <name evidence="3" type="primary">yecD</name>
    <name evidence="3" type="ORF">MP11Mi_23660</name>
</gene>
<name>A0AA97CY10_9ACTN</name>
<evidence type="ECO:0000256" key="1">
    <source>
        <dbReference type="ARBA" id="ARBA00022801"/>
    </source>
</evidence>
<keyword evidence="1 3" id="KW-0378">Hydrolase</keyword>
<proteinExistence type="predicted"/>
<dbReference type="Pfam" id="PF00857">
    <property type="entry name" value="Isochorismatase"/>
    <property type="match status" value="1"/>
</dbReference>
<dbReference type="PANTHER" id="PTHR43540:SF7">
    <property type="entry name" value="ISOCHORISMATASE FAMILY PROTEIN YECD"/>
    <property type="match status" value="1"/>
</dbReference>
<dbReference type="SUPFAM" id="SSF52499">
    <property type="entry name" value="Isochorismatase-like hydrolases"/>
    <property type="match status" value="1"/>
</dbReference>
<accession>A0AA97CY10</accession>
<dbReference type="InterPro" id="IPR000868">
    <property type="entry name" value="Isochorismatase-like_dom"/>
</dbReference>